<keyword evidence="1" id="KW-0853">WD repeat</keyword>
<comment type="caution">
    <text evidence="4">The sequence shown here is derived from an EMBL/GenBank/DDBJ whole genome shotgun (WGS) entry which is preliminary data.</text>
</comment>
<dbReference type="InterPro" id="IPR040324">
    <property type="entry name" value="WDR44/Dgr2"/>
</dbReference>
<evidence type="ECO:0000256" key="3">
    <source>
        <dbReference type="SAM" id="MobiDB-lite"/>
    </source>
</evidence>
<dbReference type="AlphaFoldDB" id="A0ABD1X1Q3"/>
<gene>
    <name evidence="4" type="ORF">Fot_00446</name>
</gene>
<proteinExistence type="predicted"/>
<sequence>MAEPGDIKERRKRLFQGIGLNSNKDFLGVTTAKFVRGVSIKPDVLPHVSKSMAEYSPSEEPKKDEPEPEAEAEASPEAPIVLVRSRSDGDIESFSMKTKKRKEELIGPVSKQRLTRTSSGQIAYSTGVCQYACSVRISQPKRARTKSALRNSELLQSVLSPGAFDSFFLIKNLDTGKEFIVKESNEKGMWNKLNDVHRPGHIGFWGIDRGRWRSCGGIGGGICRWNPGVGEVGKIRPIDTPTKRLTRSLTKMESPEQGKKTNLQSKQNFKCLDMPTPINVTNSDQNMYGVNIGHRRRMMSCSLNDLPKTQNISK</sequence>
<dbReference type="Proteomes" id="UP001604277">
    <property type="component" value="Unassembled WGS sequence"/>
</dbReference>
<evidence type="ECO:0000313" key="5">
    <source>
        <dbReference type="Proteomes" id="UP001604277"/>
    </source>
</evidence>
<protein>
    <submittedName>
        <fullName evidence="4">WD repeat-containing protein 44-like</fullName>
    </submittedName>
</protein>
<feature type="region of interest" description="Disordered" evidence="3">
    <location>
        <begin position="50"/>
        <end position="78"/>
    </location>
</feature>
<dbReference type="PANTHER" id="PTHR14221">
    <property type="entry name" value="WD REPEAT DOMAIN 44"/>
    <property type="match status" value="1"/>
</dbReference>
<organism evidence="4 5">
    <name type="scientific">Forsythia ovata</name>
    <dbReference type="NCBI Taxonomy" id="205694"/>
    <lineage>
        <taxon>Eukaryota</taxon>
        <taxon>Viridiplantae</taxon>
        <taxon>Streptophyta</taxon>
        <taxon>Embryophyta</taxon>
        <taxon>Tracheophyta</taxon>
        <taxon>Spermatophyta</taxon>
        <taxon>Magnoliopsida</taxon>
        <taxon>eudicotyledons</taxon>
        <taxon>Gunneridae</taxon>
        <taxon>Pentapetalae</taxon>
        <taxon>asterids</taxon>
        <taxon>lamiids</taxon>
        <taxon>Lamiales</taxon>
        <taxon>Oleaceae</taxon>
        <taxon>Forsythieae</taxon>
        <taxon>Forsythia</taxon>
    </lineage>
</organism>
<accession>A0ABD1X1Q3</accession>
<name>A0ABD1X1Q3_9LAMI</name>
<keyword evidence="5" id="KW-1185">Reference proteome</keyword>
<evidence type="ECO:0000313" key="4">
    <source>
        <dbReference type="EMBL" id="KAL2555707.1"/>
    </source>
</evidence>
<dbReference type="PANTHER" id="PTHR14221:SF41">
    <property type="entry name" value="TRANSDUCIN_WD40 REPEAT-LIKE SUPERFAMILY PROTEIN"/>
    <property type="match status" value="1"/>
</dbReference>
<evidence type="ECO:0000256" key="1">
    <source>
        <dbReference type="ARBA" id="ARBA00022574"/>
    </source>
</evidence>
<reference evidence="5" key="1">
    <citation type="submission" date="2024-07" db="EMBL/GenBank/DDBJ databases">
        <title>Two chromosome-level genome assemblies of Korean endemic species Abeliophyllum distichum and Forsythia ovata (Oleaceae).</title>
        <authorList>
            <person name="Jang H."/>
        </authorList>
    </citation>
    <scope>NUCLEOTIDE SEQUENCE [LARGE SCALE GENOMIC DNA]</scope>
</reference>
<evidence type="ECO:0000256" key="2">
    <source>
        <dbReference type="ARBA" id="ARBA00022737"/>
    </source>
</evidence>
<dbReference type="EMBL" id="JBFOLJ010000001">
    <property type="protein sequence ID" value="KAL2555707.1"/>
    <property type="molecule type" value="Genomic_DNA"/>
</dbReference>
<keyword evidence="2" id="KW-0677">Repeat</keyword>